<gene>
    <name evidence="2" type="ORF">HYPSUDRAFT_213213</name>
</gene>
<reference evidence="3" key="1">
    <citation type="submission" date="2014-04" db="EMBL/GenBank/DDBJ databases">
        <title>Evolutionary Origins and Diversification of the Mycorrhizal Mutualists.</title>
        <authorList>
            <consortium name="DOE Joint Genome Institute"/>
            <consortium name="Mycorrhizal Genomics Consortium"/>
            <person name="Kohler A."/>
            <person name="Kuo A."/>
            <person name="Nagy L.G."/>
            <person name="Floudas D."/>
            <person name="Copeland A."/>
            <person name="Barry K.W."/>
            <person name="Cichocki N."/>
            <person name="Veneault-Fourrey C."/>
            <person name="LaButti K."/>
            <person name="Lindquist E.A."/>
            <person name="Lipzen A."/>
            <person name="Lundell T."/>
            <person name="Morin E."/>
            <person name="Murat C."/>
            <person name="Riley R."/>
            <person name="Ohm R."/>
            <person name="Sun H."/>
            <person name="Tunlid A."/>
            <person name="Henrissat B."/>
            <person name="Grigoriev I.V."/>
            <person name="Hibbett D.S."/>
            <person name="Martin F."/>
        </authorList>
    </citation>
    <scope>NUCLEOTIDE SEQUENCE [LARGE SCALE GENOMIC DNA]</scope>
    <source>
        <strain evidence="3">FD-334 SS-4</strain>
    </source>
</reference>
<feature type="region of interest" description="Disordered" evidence="1">
    <location>
        <begin position="556"/>
        <end position="647"/>
    </location>
</feature>
<feature type="compositionally biased region" description="Polar residues" evidence="1">
    <location>
        <begin position="319"/>
        <end position="336"/>
    </location>
</feature>
<feature type="compositionally biased region" description="Basic residues" evidence="1">
    <location>
        <begin position="638"/>
        <end position="647"/>
    </location>
</feature>
<dbReference type="EMBL" id="KN817527">
    <property type="protein sequence ID" value="KJA26662.1"/>
    <property type="molecule type" value="Genomic_DNA"/>
</dbReference>
<evidence type="ECO:0000313" key="2">
    <source>
        <dbReference type="EMBL" id="KJA26662.1"/>
    </source>
</evidence>
<dbReference type="AlphaFoldDB" id="A0A0D2LGC8"/>
<evidence type="ECO:0000256" key="1">
    <source>
        <dbReference type="SAM" id="MobiDB-lite"/>
    </source>
</evidence>
<feature type="compositionally biased region" description="Basic and acidic residues" evidence="1">
    <location>
        <begin position="459"/>
        <end position="475"/>
    </location>
</feature>
<dbReference type="Proteomes" id="UP000054270">
    <property type="component" value="Unassembled WGS sequence"/>
</dbReference>
<feature type="compositionally biased region" description="Basic and acidic residues" evidence="1">
    <location>
        <begin position="380"/>
        <end position="390"/>
    </location>
</feature>
<feature type="compositionally biased region" description="Polar residues" evidence="1">
    <location>
        <begin position="184"/>
        <end position="194"/>
    </location>
</feature>
<proteinExistence type="predicted"/>
<feature type="region of interest" description="Disordered" evidence="1">
    <location>
        <begin position="265"/>
        <end position="339"/>
    </location>
</feature>
<feature type="region of interest" description="Disordered" evidence="1">
    <location>
        <begin position="1"/>
        <end position="132"/>
    </location>
</feature>
<feature type="compositionally biased region" description="Basic and acidic residues" evidence="1">
    <location>
        <begin position="484"/>
        <end position="494"/>
    </location>
</feature>
<organism evidence="2 3">
    <name type="scientific">Hypholoma sublateritium (strain FD-334 SS-4)</name>
    <dbReference type="NCBI Taxonomy" id="945553"/>
    <lineage>
        <taxon>Eukaryota</taxon>
        <taxon>Fungi</taxon>
        <taxon>Dikarya</taxon>
        <taxon>Basidiomycota</taxon>
        <taxon>Agaricomycotina</taxon>
        <taxon>Agaricomycetes</taxon>
        <taxon>Agaricomycetidae</taxon>
        <taxon>Agaricales</taxon>
        <taxon>Agaricineae</taxon>
        <taxon>Strophariaceae</taxon>
        <taxon>Hypholoma</taxon>
    </lineage>
</organism>
<name>A0A0D2LGC8_HYPSF</name>
<feature type="region of interest" description="Disordered" evidence="1">
    <location>
        <begin position="380"/>
        <end position="534"/>
    </location>
</feature>
<dbReference type="OrthoDB" id="3268823at2759"/>
<feature type="compositionally biased region" description="Polar residues" evidence="1">
    <location>
        <begin position="404"/>
        <end position="421"/>
    </location>
</feature>
<feature type="compositionally biased region" description="Basic and acidic residues" evidence="1">
    <location>
        <begin position="48"/>
        <end position="66"/>
    </location>
</feature>
<feature type="compositionally biased region" description="Polar residues" evidence="1">
    <location>
        <begin position="496"/>
        <end position="517"/>
    </location>
</feature>
<accession>A0A0D2LGC8</accession>
<protein>
    <submittedName>
        <fullName evidence="2">Uncharacterized protein</fullName>
    </submittedName>
</protein>
<feature type="compositionally biased region" description="Basic and acidic residues" evidence="1">
    <location>
        <begin position="624"/>
        <end position="637"/>
    </location>
</feature>
<evidence type="ECO:0000313" key="3">
    <source>
        <dbReference type="Proteomes" id="UP000054270"/>
    </source>
</evidence>
<sequence>MPGGKAHPAQKASKLPKAIPAKSPDPNIPGAYPSSPDPSSTMHGQFVEQDHRGHDHRPLFKVDLPTHEQPSGSREGVGSLPGPNTERGVAILPDERPHAHQKVSSHGFKDRDKNYELPTSEIPSGSDVGIGSMPGNIWESGVATLPEERIHGRPYGQGHTGFEDSLDTDWKSRHLRDHDGTEATPENDSETLQALSPIPPPSHQRFVEPQAASHLMEDTSETVRNIATQVEHVAGDVVGAVEGVAAGMYNSAGAILHNIGAHWPASEHAEAEEEHTESGLGPAHRNRKPTTGTQGSPLKSGGKVPHSKLPRPSAAVGTESKTSRMPSLPSSGNVQDEGTAVGLGGVEFYTEGKDGVLPGFPTAGGMGVLIADRVNDDRLRSEAARNRSENDSSANRVQLHRGESTASNRAVDGSISSLSSSAKEDTANEFQITEEKREVPVFMDGSESASGKYEAVFEPVDRVPGERQNDDKRSTDLLAGLNKGRNERSPEGREGSTPTGQSYQTMPPQIPASQTSLPEGPKAQFALQADQGSVPGAAVEAPFSANLPSPIISVFDYKGPHSHPQIHESGPAPALSRAGVDVGKGKSEVTQGSRGLEDTSKTKLPPTLSTGEARSPASYLGKPISKEEEKNQVEKARLLSRKKAGVN</sequence>
<keyword evidence="3" id="KW-1185">Reference proteome</keyword>
<feature type="region of interest" description="Disordered" evidence="1">
    <location>
        <begin position="176"/>
        <end position="201"/>
    </location>
</feature>